<dbReference type="KEGG" id="ptan:CRYO30217_03367"/>
<feature type="region of interest" description="Disordered" evidence="1">
    <location>
        <begin position="187"/>
        <end position="210"/>
    </location>
</feature>
<organism evidence="2 3">
    <name type="scientific">Parvicella tangerina</name>
    <dbReference type="NCBI Taxonomy" id="2829795"/>
    <lineage>
        <taxon>Bacteria</taxon>
        <taxon>Pseudomonadati</taxon>
        <taxon>Bacteroidota</taxon>
        <taxon>Flavobacteriia</taxon>
        <taxon>Flavobacteriales</taxon>
        <taxon>Parvicellaceae</taxon>
        <taxon>Parvicella</taxon>
    </lineage>
</organism>
<evidence type="ECO:0000313" key="2">
    <source>
        <dbReference type="EMBL" id="CAG5087015.1"/>
    </source>
</evidence>
<proteinExistence type="predicted"/>
<dbReference type="InterPro" id="IPR025632">
    <property type="entry name" value="DUF4290"/>
</dbReference>
<evidence type="ECO:0000313" key="3">
    <source>
        <dbReference type="Proteomes" id="UP000683507"/>
    </source>
</evidence>
<sequence length="210" mass="24144">MNSSSLSYNTERDDMVIPEYGRNVQNMIAVAKSIDDKEERNRCAQAIIKVMGQLNPHLRDVEDFNHKLWAHLFIMSNFELDVDSPYPIPSKESFTSKPALMDYPQRRIKYGHYGKIAEDWIKAASEMKDGEEKDALVLRLANMLKASYLIWNKDAVENSVIVKNLQEMSNGSLTISEEKLAETSDLLKNFKRSSKGGNNNKRKNKRRKSK</sequence>
<dbReference type="AlphaFoldDB" id="A0A916JSG4"/>
<protein>
    <recommendedName>
        <fullName evidence="4">DUF4290 domain-containing protein</fullName>
    </recommendedName>
</protein>
<dbReference type="Proteomes" id="UP000683507">
    <property type="component" value="Chromosome"/>
</dbReference>
<feature type="compositionally biased region" description="Basic residues" evidence="1">
    <location>
        <begin position="189"/>
        <end position="210"/>
    </location>
</feature>
<dbReference type="Pfam" id="PF14123">
    <property type="entry name" value="DUF4290"/>
    <property type="match status" value="1"/>
</dbReference>
<name>A0A916JSG4_9FLAO</name>
<gene>
    <name evidence="2" type="ORF">CRYO30217_03367</name>
</gene>
<evidence type="ECO:0000256" key="1">
    <source>
        <dbReference type="SAM" id="MobiDB-lite"/>
    </source>
</evidence>
<dbReference type="RefSeq" id="WP_258543546.1">
    <property type="nucleotide sequence ID" value="NZ_OU015584.1"/>
</dbReference>
<dbReference type="EMBL" id="OU015584">
    <property type="protein sequence ID" value="CAG5087015.1"/>
    <property type="molecule type" value="Genomic_DNA"/>
</dbReference>
<evidence type="ECO:0008006" key="4">
    <source>
        <dbReference type="Google" id="ProtNLM"/>
    </source>
</evidence>
<accession>A0A916JSG4</accession>
<keyword evidence="3" id="KW-1185">Reference proteome</keyword>
<reference evidence="2" key="1">
    <citation type="submission" date="2021-04" db="EMBL/GenBank/DDBJ databases">
        <authorList>
            <person name="Rodrigo-Torres L."/>
            <person name="Arahal R. D."/>
            <person name="Lucena T."/>
        </authorList>
    </citation>
    <scope>NUCLEOTIDE SEQUENCE</scope>
    <source>
        <strain evidence="2">AS29M-1</strain>
    </source>
</reference>